<accession>A0A2V1JLI5</accession>
<evidence type="ECO:0000256" key="3">
    <source>
        <dbReference type="SAM" id="SignalP"/>
    </source>
</evidence>
<dbReference type="InterPro" id="IPR048052">
    <property type="entry name" value="FM1-like"/>
</dbReference>
<feature type="compositionally biased region" description="Basic and acidic residues" evidence="1">
    <location>
        <begin position="336"/>
        <end position="347"/>
    </location>
</feature>
<dbReference type="InterPro" id="IPR032334">
    <property type="entry name" value="GramPos_pilinBB"/>
</dbReference>
<comment type="caution">
    <text evidence="6">The sequence shown here is derived from an EMBL/GenBank/DDBJ whole genome shotgun (WGS) entry which is preliminary data.</text>
</comment>
<feature type="region of interest" description="Disordered" evidence="1">
    <location>
        <begin position="329"/>
        <end position="349"/>
    </location>
</feature>
<dbReference type="InterPro" id="IPR013783">
    <property type="entry name" value="Ig-like_fold"/>
</dbReference>
<dbReference type="Gene3D" id="2.60.40.10">
    <property type="entry name" value="Immunoglobulins"/>
    <property type="match status" value="1"/>
</dbReference>
<evidence type="ECO:0000256" key="1">
    <source>
        <dbReference type="SAM" id="MobiDB-lite"/>
    </source>
</evidence>
<feature type="domain" description="Gram-positive pilin backbone subunit 2 Cna-B-like" evidence="4">
    <location>
        <begin position="212"/>
        <end position="335"/>
    </location>
</feature>
<dbReference type="NCBIfam" id="NF033902">
    <property type="entry name" value="iso_D2_wall_anc"/>
    <property type="match status" value="1"/>
</dbReference>
<evidence type="ECO:0000259" key="4">
    <source>
        <dbReference type="Pfam" id="PF16569"/>
    </source>
</evidence>
<keyword evidence="2" id="KW-0472">Membrane</keyword>
<evidence type="ECO:0008006" key="8">
    <source>
        <dbReference type="Google" id="ProtNLM"/>
    </source>
</evidence>
<dbReference type="RefSeq" id="WP_109216814.1">
    <property type="nucleotide sequence ID" value="NZ_JAQEGP010000008.1"/>
</dbReference>
<keyword evidence="3" id="KW-0732">Signal</keyword>
<feature type="chain" id="PRO_5015999776" description="Isopeptide-forming domain-containing fimbrial protein" evidence="3">
    <location>
        <begin position="27"/>
        <end position="533"/>
    </location>
</feature>
<feature type="domain" description="SpaA-like prealbumin fold" evidence="5">
    <location>
        <begin position="355"/>
        <end position="472"/>
    </location>
</feature>
<evidence type="ECO:0000313" key="7">
    <source>
        <dbReference type="Proteomes" id="UP000245288"/>
    </source>
</evidence>
<keyword evidence="7" id="KW-1185">Reference proteome</keyword>
<gene>
    <name evidence="6" type="ORF">LG34_15840</name>
</gene>
<feature type="transmembrane region" description="Helical" evidence="2">
    <location>
        <begin position="506"/>
        <end position="525"/>
    </location>
</feature>
<organism evidence="6 7">
    <name type="scientific">Eubacterium ramulus</name>
    <dbReference type="NCBI Taxonomy" id="39490"/>
    <lineage>
        <taxon>Bacteria</taxon>
        <taxon>Bacillati</taxon>
        <taxon>Bacillota</taxon>
        <taxon>Clostridia</taxon>
        <taxon>Eubacteriales</taxon>
        <taxon>Eubacteriaceae</taxon>
        <taxon>Eubacterium</taxon>
    </lineage>
</organism>
<dbReference type="Proteomes" id="UP000245288">
    <property type="component" value="Unassembled WGS sequence"/>
</dbReference>
<protein>
    <recommendedName>
        <fullName evidence="8">Isopeptide-forming domain-containing fimbrial protein</fullName>
    </recommendedName>
</protein>
<dbReference type="NCBIfam" id="TIGR04226">
    <property type="entry name" value="RrgB_K2N_iso_D2"/>
    <property type="match status" value="1"/>
</dbReference>
<reference evidence="6 7" key="1">
    <citation type="submission" date="2014-09" db="EMBL/GenBank/DDBJ databases">
        <title>Butyrate-producing bacteria isolated from human gut.</title>
        <authorList>
            <person name="Zhang Q."/>
            <person name="Zhao L."/>
        </authorList>
    </citation>
    <scope>NUCLEOTIDE SEQUENCE [LARGE SCALE GENOMIC DNA]</scope>
    <source>
        <strain evidence="6 7">21</strain>
    </source>
</reference>
<name>A0A2V1JLI5_EUBRA</name>
<evidence type="ECO:0000313" key="6">
    <source>
        <dbReference type="EMBL" id="PWE85442.1"/>
    </source>
</evidence>
<dbReference type="Gene3D" id="2.60.40.740">
    <property type="match status" value="1"/>
</dbReference>
<dbReference type="InterPro" id="IPR026466">
    <property type="entry name" value="Fim_isopep_form_D2_dom"/>
</dbReference>
<keyword evidence="2" id="KW-0812">Transmembrane</keyword>
<proteinExistence type="predicted"/>
<keyword evidence="2" id="KW-1133">Transmembrane helix</keyword>
<dbReference type="Pfam" id="PF17802">
    <property type="entry name" value="SpaA"/>
    <property type="match status" value="1"/>
</dbReference>
<sequence>MKKMKKIMAVLLAAVMTLAMAVTAFADEGKTTTGKGTLTVSVKSGTTPAQTLKDQTIYLYKLFDVTESGSDENAHYAYTVNTTDGYKKAIVSALNNDKITEDSTDEEIENAVSSLGSDNAKEVQNFANAFRKYALKNKVAATKDSGKIIDETKTDYQFTGLEYGYYLVCVGSVNSIQASLLTVDATHNAVALKSEAPDITKTADKDAETVHVGQTVTYTIKGTVPDMTGYDNYVYKIHDTLTDGLDFVTNDNGTKVKVSVKINGTEVADVTTADFVGSDGNVSDTATRTMLLDLSQKVQAATAGQEIEVTYQATVNKDAVVETKNSASLEYSNNPGDEKTGTTKPHEVVTPTYPLDVKKTDTHSTMLADAHFTLYGANEDGTIDKTNVIKVTKDTDANGKYTYAEDQNATDAITDVITVGSGIDEKDYNLHINGLKAGVYYLEETQAPDGYNKLAAPVKVTIKKTGDTDYTVSTPNKQGVDTEEDKIIDIENSTGSLLPSTGGRGAIAFGIVAAILVFGVVVSFMRDKRKANL</sequence>
<dbReference type="Pfam" id="PF16569">
    <property type="entry name" value="GramPos_pilinBB"/>
    <property type="match status" value="1"/>
</dbReference>
<dbReference type="OrthoDB" id="1768994at2"/>
<dbReference type="InterPro" id="IPR041033">
    <property type="entry name" value="SpaA_PFL_dom_1"/>
</dbReference>
<evidence type="ECO:0000259" key="5">
    <source>
        <dbReference type="Pfam" id="PF17802"/>
    </source>
</evidence>
<feature type="signal peptide" evidence="3">
    <location>
        <begin position="1"/>
        <end position="26"/>
    </location>
</feature>
<dbReference type="AlphaFoldDB" id="A0A2V1JLI5"/>
<evidence type="ECO:0000256" key="2">
    <source>
        <dbReference type="SAM" id="Phobius"/>
    </source>
</evidence>
<dbReference type="EMBL" id="JRFU01000201">
    <property type="protein sequence ID" value="PWE85442.1"/>
    <property type="molecule type" value="Genomic_DNA"/>
</dbReference>